<dbReference type="OrthoDB" id="7490061at2759"/>
<dbReference type="EMBL" id="CAJVCH010012531">
    <property type="protein sequence ID" value="CAG7673130.1"/>
    <property type="molecule type" value="Genomic_DNA"/>
</dbReference>
<dbReference type="AlphaFoldDB" id="A0A8J2NHI5"/>
<keyword evidence="4" id="KW-1185">Reference proteome</keyword>
<feature type="compositionally biased region" description="Polar residues" evidence="2">
    <location>
        <begin position="426"/>
        <end position="438"/>
    </location>
</feature>
<organism evidence="3 4">
    <name type="scientific">Allacma fusca</name>
    <dbReference type="NCBI Taxonomy" id="39272"/>
    <lineage>
        <taxon>Eukaryota</taxon>
        <taxon>Metazoa</taxon>
        <taxon>Ecdysozoa</taxon>
        <taxon>Arthropoda</taxon>
        <taxon>Hexapoda</taxon>
        <taxon>Collembola</taxon>
        <taxon>Symphypleona</taxon>
        <taxon>Sminthuridae</taxon>
        <taxon>Allacma</taxon>
    </lineage>
</organism>
<feature type="coiled-coil region" evidence="1">
    <location>
        <begin position="162"/>
        <end position="189"/>
    </location>
</feature>
<evidence type="ECO:0000256" key="1">
    <source>
        <dbReference type="SAM" id="Coils"/>
    </source>
</evidence>
<sequence>MVTYFHHSGNKYREVRQCVNGNFTYKCTVSKCPASIQISPGKSRLVGSNGKEHDHNVSVSVNTKKNISLPSKLKPEKETAATNVNISLQPKCALDNNLITVDTTDGFPNAGAATSTPIPPIENYKLVDDINVADDISTDSDAEYSNLSQIEEFNDYQHVKELPNLLKRVADLEAALKLALKQLSDLEKKIDPTPEHIFPNVIIRNPNQGDISTKNDDNDVITPPRAKLRRSNGKINVLLVGDSHVRRLKGILQRVDPSIHVEALFKPGYSLVDCTSDLDTLTQDYTKNDAVIIYGGSNSPTTDEINRHIQIVRNVAERTNIIQYEIPFTYQERSLDDKISKVNLHMRSLIQVMNHARVHYRCYKPPTYHYVRHGRHLNYEGKFQLCKNMHIMLMKLSGVGECVAPRRVKYNKSYIRSNVNYKRSHNGTNLGVSSSKITNHNGNYNNSRNRSSNLNNTKNVHVNRNSALCGDTSYKPHPSNYRNVFPHTPSIQNGITTVKMSVVPSAPALTGTGQFHPQRLNQNVQNTVSAQPTYPVTPAHLPMHPVLSDLQTYLSQPPPTIHQLSFPYTQSHPNIPVLPANSIPHPQNTYPFHY</sequence>
<evidence type="ECO:0000256" key="2">
    <source>
        <dbReference type="SAM" id="MobiDB-lite"/>
    </source>
</evidence>
<gene>
    <name evidence="3" type="ORF">AFUS01_LOCUS2192</name>
</gene>
<evidence type="ECO:0000313" key="3">
    <source>
        <dbReference type="EMBL" id="CAG7673130.1"/>
    </source>
</evidence>
<feature type="compositionally biased region" description="Low complexity" evidence="2">
    <location>
        <begin position="439"/>
        <end position="456"/>
    </location>
</feature>
<dbReference type="Proteomes" id="UP000708208">
    <property type="component" value="Unassembled WGS sequence"/>
</dbReference>
<protein>
    <submittedName>
        <fullName evidence="3">Uncharacterized protein</fullName>
    </submittedName>
</protein>
<keyword evidence="1" id="KW-0175">Coiled coil</keyword>
<comment type="caution">
    <text evidence="3">The sequence shown here is derived from an EMBL/GenBank/DDBJ whole genome shotgun (WGS) entry which is preliminary data.</text>
</comment>
<accession>A0A8J2NHI5</accession>
<reference evidence="3" key="1">
    <citation type="submission" date="2021-06" db="EMBL/GenBank/DDBJ databases">
        <authorList>
            <person name="Hodson N. C."/>
            <person name="Mongue J. A."/>
            <person name="Jaron S. K."/>
        </authorList>
    </citation>
    <scope>NUCLEOTIDE SEQUENCE</scope>
</reference>
<name>A0A8J2NHI5_9HEXA</name>
<evidence type="ECO:0000313" key="4">
    <source>
        <dbReference type="Proteomes" id="UP000708208"/>
    </source>
</evidence>
<proteinExistence type="predicted"/>
<feature type="region of interest" description="Disordered" evidence="2">
    <location>
        <begin position="426"/>
        <end position="456"/>
    </location>
</feature>